<organism evidence="2 3">
    <name type="scientific">Streptomyces paromomycinus</name>
    <name type="common">Streptomyces rimosus subsp. paromomycinus</name>
    <dbReference type="NCBI Taxonomy" id="92743"/>
    <lineage>
        <taxon>Bacteria</taxon>
        <taxon>Bacillati</taxon>
        <taxon>Actinomycetota</taxon>
        <taxon>Actinomycetes</taxon>
        <taxon>Kitasatosporales</taxon>
        <taxon>Streptomycetaceae</taxon>
        <taxon>Streptomyces</taxon>
    </lineage>
</organism>
<evidence type="ECO:0000313" key="2">
    <source>
        <dbReference type="EMBL" id="GCD43321.1"/>
    </source>
</evidence>
<keyword evidence="3" id="KW-1185">Reference proteome</keyword>
<feature type="region of interest" description="Disordered" evidence="1">
    <location>
        <begin position="74"/>
        <end position="112"/>
    </location>
</feature>
<dbReference type="InterPro" id="IPR010985">
    <property type="entry name" value="Ribbon_hlx_hlx"/>
</dbReference>
<feature type="compositionally biased region" description="Low complexity" evidence="1">
    <location>
        <begin position="12"/>
        <end position="23"/>
    </location>
</feature>
<reference evidence="2 3" key="1">
    <citation type="submission" date="2018-11" db="EMBL/GenBank/DDBJ databases">
        <title>Whole genome sequence of Streptomyces paromomycinus NBRC 15454(T).</title>
        <authorList>
            <person name="Komaki H."/>
            <person name="Tamura T."/>
        </authorList>
    </citation>
    <scope>NUCLEOTIDE SEQUENCE [LARGE SCALE GENOMIC DNA]</scope>
    <source>
        <strain evidence="2 3">NBRC 15454</strain>
    </source>
</reference>
<evidence type="ECO:0000256" key="1">
    <source>
        <dbReference type="SAM" id="MobiDB-lite"/>
    </source>
</evidence>
<dbReference type="EMBL" id="BHZD01000001">
    <property type="protein sequence ID" value="GCD43321.1"/>
    <property type="molecule type" value="Genomic_DNA"/>
</dbReference>
<dbReference type="Gene3D" id="1.10.1220.10">
    <property type="entry name" value="Met repressor-like"/>
    <property type="match status" value="1"/>
</dbReference>
<dbReference type="SUPFAM" id="SSF47598">
    <property type="entry name" value="Ribbon-helix-helix"/>
    <property type="match status" value="1"/>
</dbReference>
<evidence type="ECO:0008006" key="4">
    <source>
        <dbReference type="Google" id="ProtNLM"/>
    </source>
</evidence>
<feature type="region of interest" description="Disordered" evidence="1">
    <location>
        <begin position="1"/>
        <end position="34"/>
    </location>
</feature>
<dbReference type="Proteomes" id="UP000286746">
    <property type="component" value="Unassembled WGS sequence"/>
</dbReference>
<dbReference type="InterPro" id="IPR013321">
    <property type="entry name" value="Arc_rbn_hlx_hlx"/>
</dbReference>
<name>A0A401W211_STREY</name>
<sequence length="112" mass="11835">MSEGGSQDAPRDASGAAGPADGDQAPKRRAQRRKQMLLRLDPLVHDALARWADDELRSANAQVEFLLRKALADAGRLPKGAGGLPRRGRPPKAAGPRETAGGEEPEPPGPEE</sequence>
<dbReference type="AlphaFoldDB" id="A0A401W211"/>
<feature type="compositionally biased region" description="Acidic residues" evidence="1">
    <location>
        <begin position="101"/>
        <end position="112"/>
    </location>
</feature>
<dbReference type="RefSeq" id="WP_125054474.1">
    <property type="nucleotide sequence ID" value="NZ_BHZD01000001.1"/>
</dbReference>
<proteinExistence type="predicted"/>
<comment type="caution">
    <text evidence="2">The sequence shown here is derived from an EMBL/GenBank/DDBJ whole genome shotgun (WGS) entry which is preliminary data.</text>
</comment>
<accession>A0A401W211</accession>
<dbReference type="GO" id="GO:0006355">
    <property type="term" value="P:regulation of DNA-templated transcription"/>
    <property type="evidence" value="ECO:0007669"/>
    <property type="project" value="InterPro"/>
</dbReference>
<protein>
    <recommendedName>
        <fullName evidence="4">Toxin-antitoxin system HicB family antitoxin</fullName>
    </recommendedName>
</protein>
<evidence type="ECO:0000313" key="3">
    <source>
        <dbReference type="Proteomes" id="UP000286746"/>
    </source>
</evidence>
<gene>
    <name evidence="2" type="ORF">GKJPGBOP_03002</name>
</gene>